<evidence type="ECO:0000313" key="1">
    <source>
        <dbReference type="EMBL" id="RLN08351.1"/>
    </source>
</evidence>
<reference evidence="2" key="1">
    <citation type="journal article" date="2019" name="Nat. Commun.">
        <title>The genome of broomcorn millet.</title>
        <authorList>
            <person name="Zou C."/>
            <person name="Miki D."/>
            <person name="Li D."/>
            <person name="Tang Q."/>
            <person name="Xiao L."/>
            <person name="Rajput S."/>
            <person name="Deng P."/>
            <person name="Jia W."/>
            <person name="Huang R."/>
            <person name="Zhang M."/>
            <person name="Sun Y."/>
            <person name="Hu J."/>
            <person name="Fu X."/>
            <person name="Schnable P.S."/>
            <person name="Li F."/>
            <person name="Zhang H."/>
            <person name="Feng B."/>
            <person name="Zhu X."/>
            <person name="Liu R."/>
            <person name="Schnable J.C."/>
            <person name="Zhu J.-K."/>
            <person name="Zhang H."/>
        </authorList>
    </citation>
    <scope>NUCLEOTIDE SEQUENCE [LARGE SCALE GENOMIC DNA]</scope>
</reference>
<comment type="caution">
    <text evidence="1">The sequence shown here is derived from an EMBL/GenBank/DDBJ whole genome shotgun (WGS) entry which is preliminary data.</text>
</comment>
<sequence>MTLSLNWCNQPSITMTLRTIEVSRTLEMESLMLPVFLATISSTISVNKMHIEENKGHVNFEVVNGECDVDGNFLIWRRLACLRI</sequence>
<dbReference type="Proteomes" id="UP000275267">
    <property type="component" value="Unassembled WGS sequence"/>
</dbReference>
<protein>
    <submittedName>
        <fullName evidence="1">Uncharacterized protein</fullName>
    </submittedName>
</protein>
<evidence type="ECO:0000313" key="2">
    <source>
        <dbReference type="Proteomes" id="UP000275267"/>
    </source>
</evidence>
<accession>A0A3L6RRC0</accession>
<dbReference type="EMBL" id="PQIB02000007">
    <property type="protein sequence ID" value="RLN08351.1"/>
    <property type="molecule type" value="Genomic_DNA"/>
</dbReference>
<name>A0A3L6RRC0_PANMI</name>
<organism evidence="1 2">
    <name type="scientific">Panicum miliaceum</name>
    <name type="common">Proso millet</name>
    <name type="synonym">Broomcorn millet</name>
    <dbReference type="NCBI Taxonomy" id="4540"/>
    <lineage>
        <taxon>Eukaryota</taxon>
        <taxon>Viridiplantae</taxon>
        <taxon>Streptophyta</taxon>
        <taxon>Embryophyta</taxon>
        <taxon>Tracheophyta</taxon>
        <taxon>Spermatophyta</taxon>
        <taxon>Magnoliopsida</taxon>
        <taxon>Liliopsida</taxon>
        <taxon>Poales</taxon>
        <taxon>Poaceae</taxon>
        <taxon>PACMAD clade</taxon>
        <taxon>Panicoideae</taxon>
        <taxon>Panicodae</taxon>
        <taxon>Paniceae</taxon>
        <taxon>Panicinae</taxon>
        <taxon>Panicum</taxon>
        <taxon>Panicum sect. Panicum</taxon>
    </lineage>
</organism>
<proteinExistence type="predicted"/>
<gene>
    <name evidence="1" type="ORF">C2845_PM11G27960</name>
</gene>
<keyword evidence="2" id="KW-1185">Reference proteome</keyword>
<dbReference type="AlphaFoldDB" id="A0A3L6RRC0"/>